<proteinExistence type="predicted"/>
<keyword evidence="2" id="KW-1185">Reference proteome</keyword>
<reference evidence="1 2" key="1">
    <citation type="journal article" date="2007" name="Science">
        <title>Genomic minimalism in the early diverging intestinal parasite Giardia lamblia.</title>
        <authorList>
            <person name="Morrison H.G."/>
            <person name="McArthur A.G."/>
            <person name="Gillin F.D."/>
            <person name="Aley S.B."/>
            <person name="Adam R.D."/>
            <person name="Olsen G.J."/>
            <person name="Best A.A."/>
            <person name="Cande W.Z."/>
            <person name="Chen F."/>
            <person name="Cipriano M.J."/>
            <person name="Davids B.J."/>
            <person name="Dawson S.C."/>
            <person name="Elmendorf H.G."/>
            <person name="Hehl A.B."/>
            <person name="Holder M.E."/>
            <person name="Huse S.M."/>
            <person name="Kim U.U."/>
            <person name="Lasek-Nesselquist E."/>
            <person name="Manning G."/>
            <person name="Nigam A."/>
            <person name="Nixon J.E."/>
            <person name="Palm D."/>
            <person name="Passamaneck N.E."/>
            <person name="Prabhu A."/>
            <person name="Reich C.I."/>
            <person name="Reiner D.S."/>
            <person name="Samuelson J."/>
            <person name="Svard S.G."/>
            <person name="Sogin M.L."/>
        </authorList>
    </citation>
    <scope>NUCLEOTIDE SEQUENCE [LARGE SCALE GENOMIC DNA]</scope>
    <source>
        <strain evidence="1 2">WB C6</strain>
    </source>
</reference>
<dbReference type="AlphaFoldDB" id="D3KGQ1"/>
<protein>
    <submittedName>
        <fullName evidence="1">Uncharacterized protein</fullName>
    </submittedName>
</protein>
<evidence type="ECO:0000313" key="2">
    <source>
        <dbReference type="Proteomes" id="UP000001548"/>
    </source>
</evidence>
<comment type="caution">
    <text evidence="1">The sequence shown here is derived from an EMBL/GenBank/DDBJ whole genome shotgun (WGS) entry which is preliminary data.</text>
</comment>
<evidence type="ECO:0000313" key="1">
    <source>
        <dbReference type="EMBL" id="KAE8306099.1"/>
    </source>
</evidence>
<dbReference type="Proteomes" id="UP000001548">
    <property type="component" value="Unassembled WGS sequence"/>
</dbReference>
<organism evidence="1 2">
    <name type="scientific">Giardia intestinalis (strain ATCC 50803 / WB clone C6)</name>
    <name type="common">Giardia lamblia</name>
    <dbReference type="NCBI Taxonomy" id="184922"/>
    <lineage>
        <taxon>Eukaryota</taxon>
        <taxon>Metamonada</taxon>
        <taxon>Diplomonadida</taxon>
        <taxon>Hexamitidae</taxon>
        <taxon>Giardiinae</taxon>
        <taxon>Giardia</taxon>
    </lineage>
</organism>
<gene>
    <name evidence="1" type="ORF">GL50803_0014731</name>
</gene>
<dbReference type="VEuPathDB" id="GiardiaDB:GL50803_14731"/>
<name>D3KGQ1_GIAIC</name>
<dbReference type="HOGENOM" id="CLU_304933_0_0_1"/>
<dbReference type="OMA" id="DARYHLV"/>
<dbReference type="EMBL" id="AACB03000001">
    <property type="protein sequence ID" value="KAE8306099.1"/>
    <property type="molecule type" value="Genomic_DNA"/>
</dbReference>
<accession>D3KGQ1</accession>
<sequence>MTLSALAEANDFTAVATELSASSLPSSLPSTETTLMQLRFRISSRPAPLPLRSISPLSSSSSGIFLPSSLGAPAVDLQANSLSLSASALAMPTTYDGKDVRLSQLARNSLSLSANDVGTDTAVITTSLLSNNTADSSGQRCQQDCQEDVPETALRTRSPFLRSPSAASSSDNRSRCILSDDENILVISPICAHFACEPRATPGMHVSFGHVIKGRICSLYFTYWKAWYVSRKDRVSVLQSSIKKRLMGEALSSVKLAYAKNICNKMLLHWAWFTLRQRYTSAYRFRTCKALHEAFLLRKSFKSFQSKALLISTLSMQASLHYRTIVMRRCLCHGLIFAYRELVGACAQAALHHCSLLRRVSLRSMCCKTRHLSACENSCVSLRATYLVTTSFYSIIKIHAAIRNLAHRRSLALTQRALDCWQYVFFRRLRVYASYDAVSSIVTKRSLLLAFTMWHEQLRISVAFRRWRKLCTARFLIRRYSGTSRFSCLSDDEAGYNCTYRGIHPRVETIFRGAFEYLRDRARLLLIKEKLVVIILKRRVFERIVLAYCKRETSINWKGQEDAATHELDKLDVKGVPESNSLCTDTPKLIFLDAHRYKAKNKQDATMESGALYAEIGVQVLPVDFHAQPCQPPLVMSRSCGGFYSMCKEDTANRRDSSTQVELSHTHVDVQKLNTVLTHSPTTVRQIINKYRRQPINEQPSPAEPVTENAPVQSEDSDETYCVTKIVSPLVRSPQRSQSPKQLPILRQVHRVRSAQQLRTQFIIERHSTTGKRGSEAGAGSSSVEEISSVVYENQVTLEVASPRHPNDVSVYSETASPFHFAREQSTRPVTADFSEQLPPMQMPDTPSDFNKECEGILIEGPEGSLSSSAPPPVPLSPEDLTSDMFAGMQIISFSTGQLNESVIALPVERQENAVVTLSTEQRDSRLTASHPLPSTGVRSYKMLDARYHLVSSFTEAIKKHEEASRYDPTNLLL</sequence>